<evidence type="ECO:0000313" key="3">
    <source>
        <dbReference type="Proteomes" id="UP001500888"/>
    </source>
</evidence>
<sequence length="155" mass="16323">MRFLARPHHLPARIATGAYILNSGLTKLDADEQTAAGVHGMAAGSYPFLKRLDPERFTKLLAMAEISLGTALILPVVPTALAGAALTAFGAGLLGLYLRTPGLRRPGDIRPTPEGVGVAKDVWLVGIGLSMLIDECAGGSPAGTRRSSVARRRRR</sequence>
<protein>
    <recommendedName>
        <fullName evidence="4">DoxX family membrane protein</fullName>
    </recommendedName>
</protein>
<organism evidence="2 3">
    <name type="scientific">Sphaerisporangium flaviroseum</name>
    <dbReference type="NCBI Taxonomy" id="509199"/>
    <lineage>
        <taxon>Bacteria</taxon>
        <taxon>Bacillati</taxon>
        <taxon>Actinomycetota</taxon>
        <taxon>Actinomycetes</taxon>
        <taxon>Streptosporangiales</taxon>
        <taxon>Streptosporangiaceae</taxon>
        <taxon>Sphaerisporangium</taxon>
    </lineage>
</organism>
<keyword evidence="1" id="KW-0812">Transmembrane</keyword>
<accession>A0ABP7HTE9</accession>
<evidence type="ECO:0000256" key="1">
    <source>
        <dbReference type="SAM" id="Phobius"/>
    </source>
</evidence>
<keyword evidence="1" id="KW-0472">Membrane</keyword>
<comment type="caution">
    <text evidence="2">The sequence shown here is derived from an EMBL/GenBank/DDBJ whole genome shotgun (WGS) entry which is preliminary data.</text>
</comment>
<gene>
    <name evidence="2" type="ORF">GCM10022226_21380</name>
</gene>
<evidence type="ECO:0008006" key="4">
    <source>
        <dbReference type="Google" id="ProtNLM"/>
    </source>
</evidence>
<dbReference type="Proteomes" id="UP001500888">
    <property type="component" value="Unassembled WGS sequence"/>
</dbReference>
<reference evidence="3" key="1">
    <citation type="journal article" date="2019" name="Int. J. Syst. Evol. Microbiol.">
        <title>The Global Catalogue of Microorganisms (GCM) 10K type strain sequencing project: providing services to taxonomists for standard genome sequencing and annotation.</title>
        <authorList>
            <consortium name="The Broad Institute Genomics Platform"/>
            <consortium name="The Broad Institute Genome Sequencing Center for Infectious Disease"/>
            <person name="Wu L."/>
            <person name="Ma J."/>
        </authorList>
    </citation>
    <scope>NUCLEOTIDE SEQUENCE [LARGE SCALE GENOMIC DNA]</scope>
    <source>
        <strain evidence="3">JCM 16908</strain>
    </source>
</reference>
<name>A0ABP7HTE9_9ACTN</name>
<evidence type="ECO:0000313" key="2">
    <source>
        <dbReference type="EMBL" id="GAA3801396.1"/>
    </source>
</evidence>
<dbReference type="RefSeq" id="WP_344937341.1">
    <property type="nucleotide sequence ID" value="NZ_BAAAZR010000002.1"/>
</dbReference>
<feature type="transmembrane region" description="Helical" evidence="1">
    <location>
        <begin position="80"/>
        <end position="98"/>
    </location>
</feature>
<keyword evidence="1" id="KW-1133">Transmembrane helix</keyword>
<keyword evidence="3" id="KW-1185">Reference proteome</keyword>
<dbReference type="EMBL" id="BAAAZR010000002">
    <property type="protein sequence ID" value="GAA3801396.1"/>
    <property type="molecule type" value="Genomic_DNA"/>
</dbReference>
<proteinExistence type="predicted"/>